<organism evidence="2 3">
    <name type="scientific">Taxus chinensis</name>
    <name type="common">Chinese yew</name>
    <name type="synonym">Taxus wallichiana var. chinensis</name>
    <dbReference type="NCBI Taxonomy" id="29808"/>
    <lineage>
        <taxon>Eukaryota</taxon>
        <taxon>Viridiplantae</taxon>
        <taxon>Streptophyta</taxon>
        <taxon>Embryophyta</taxon>
        <taxon>Tracheophyta</taxon>
        <taxon>Spermatophyta</taxon>
        <taxon>Pinopsida</taxon>
        <taxon>Pinidae</taxon>
        <taxon>Conifers II</taxon>
        <taxon>Cupressales</taxon>
        <taxon>Taxaceae</taxon>
        <taxon>Taxus</taxon>
    </lineage>
</organism>
<keyword evidence="3" id="KW-1185">Reference proteome</keyword>
<comment type="caution">
    <text evidence="2">The sequence shown here is derived from an EMBL/GenBank/DDBJ whole genome shotgun (WGS) entry which is preliminary data.</text>
</comment>
<evidence type="ECO:0000256" key="1">
    <source>
        <dbReference type="SAM" id="MobiDB-lite"/>
    </source>
</evidence>
<evidence type="ECO:0000313" key="2">
    <source>
        <dbReference type="EMBL" id="KAH9308435.1"/>
    </source>
</evidence>
<feature type="region of interest" description="Disordered" evidence="1">
    <location>
        <begin position="27"/>
        <end position="69"/>
    </location>
</feature>
<feature type="non-terminal residue" evidence="2">
    <location>
        <position position="94"/>
    </location>
</feature>
<evidence type="ECO:0000313" key="3">
    <source>
        <dbReference type="Proteomes" id="UP000824469"/>
    </source>
</evidence>
<sequence length="94" mass="10773">EVVEDPELILDLFTHAMEIQDKYEVMSNPPVSTQTPHSGVEVKDELNVSHGEDVNEHRPEKESNSEYSRNWNENQLWGSDEMLNGESSISINME</sequence>
<protein>
    <submittedName>
        <fullName evidence="2">Uncharacterized protein</fullName>
    </submittedName>
</protein>
<accession>A0AA38L1Q9</accession>
<feature type="non-terminal residue" evidence="2">
    <location>
        <position position="1"/>
    </location>
</feature>
<proteinExistence type="predicted"/>
<name>A0AA38L1Q9_TAXCH</name>
<reference evidence="2 3" key="1">
    <citation type="journal article" date="2021" name="Nat. Plants">
        <title>The Taxus genome provides insights into paclitaxel biosynthesis.</title>
        <authorList>
            <person name="Xiong X."/>
            <person name="Gou J."/>
            <person name="Liao Q."/>
            <person name="Li Y."/>
            <person name="Zhou Q."/>
            <person name="Bi G."/>
            <person name="Li C."/>
            <person name="Du R."/>
            <person name="Wang X."/>
            <person name="Sun T."/>
            <person name="Guo L."/>
            <person name="Liang H."/>
            <person name="Lu P."/>
            <person name="Wu Y."/>
            <person name="Zhang Z."/>
            <person name="Ro D.K."/>
            <person name="Shang Y."/>
            <person name="Huang S."/>
            <person name="Yan J."/>
        </authorList>
    </citation>
    <scope>NUCLEOTIDE SEQUENCE [LARGE SCALE GENOMIC DNA]</scope>
    <source>
        <strain evidence="2">Ta-2019</strain>
    </source>
</reference>
<gene>
    <name evidence="2" type="ORF">KI387_036346</name>
</gene>
<dbReference type="AlphaFoldDB" id="A0AA38L1Q9"/>
<dbReference type="EMBL" id="JAHRHJ020000007">
    <property type="protein sequence ID" value="KAH9308435.1"/>
    <property type="molecule type" value="Genomic_DNA"/>
</dbReference>
<feature type="compositionally biased region" description="Basic and acidic residues" evidence="1">
    <location>
        <begin position="40"/>
        <end position="64"/>
    </location>
</feature>
<dbReference type="Proteomes" id="UP000824469">
    <property type="component" value="Unassembled WGS sequence"/>
</dbReference>